<feature type="domain" description="C2" evidence="7">
    <location>
        <begin position="460"/>
        <end position="585"/>
    </location>
</feature>
<dbReference type="Pfam" id="PF00168">
    <property type="entry name" value="C2"/>
    <property type="match status" value="2"/>
</dbReference>
<keyword evidence="4" id="KW-0446">Lipid-binding</keyword>
<dbReference type="STRING" id="461836.A0A0L0D7F2"/>
<dbReference type="InterPro" id="IPR031468">
    <property type="entry name" value="SMP_LBD"/>
</dbReference>
<sequence>MNTDLAHSPKVGACLVVVAFVLGRWIESSTAWLWLVVLVGGSLAWLARSGQLAGERALQRQAASLMDLKFEESRLESVEWLNVVLQRIFNVSHIAFDEYMRETLDPWLEYYKPPGCSEFRFSRFELGKRAPYIKSVRVHRCSADCHDAVAEFDTFQLDLDLEYRGGGVSVASAKMGLLKIPISIKDLSIVGKVRLIITIDTENYVRICHVSFLGKPDIDVTIKPLKGVDLLGVPALSGWLRSLITNGVADMMSWPKRYTYDVADWAVPTPDELVRKRLVVTIRGGRALQGVDSSGTSDPFVVLRLGAEGEQHKTRVIQSALGPVWNESFVFYITDVRPLSLFLEVYDEDRLLKNTLLGTATVGLQAEVDTYRVKKSVSVAAKADLASLGTTSVPADSMTLDDASALPVGSDPGLASNHKGKAEAESEAYVAEAAASELGPVKPAEPVLEVTKWIPLEQAGSGEIQISLNMEVCLAEVAQPGVLSVRLIKGDSIATTKSLILGKKPTCNPYVVFRVGDEVHSSAVKKKTSDPVWEETFHIAVDDVATQQLFIMVNEKETIGRDKPLGDAVINIATIVSELQGQHWISLHNTESGRLHLDMTFTPHTGASAGLATNDEAGASGSTPGASGTSAVEVLGTHSTSEVGSGFSKHGWLDRRSDIRHVWAPRWVTLSADGRVLYYFVDEQNPEAPAFNKAKGQVLLKGWACGDVICRHRYSENVLLVGGDG</sequence>
<evidence type="ECO:0000256" key="5">
    <source>
        <dbReference type="ARBA" id="ARBA00023136"/>
    </source>
</evidence>
<feature type="region of interest" description="Disordered" evidence="6">
    <location>
        <begin position="607"/>
        <end position="630"/>
    </location>
</feature>
<dbReference type="SMART" id="SM00239">
    <property type="entry name" value="C2"/>
    <property type="match status" value="2"/>
</dbReference>
<dbReference type="GO" id="GO:0006869">
    <property type="term" value="P:lipid transport"/>
    <property type="evidence" value="ECO:0007669"/>
    <property type="project" value="UniProtKB-KW"/>
</dbReference>
<keyword evidence="3" id="KW-0445">Lipid transport</keyword>
<gene>
    <name evidence="9" type="ORF">AMSG_04514</name>
</gene>
<dbReference type="GO" id="GO:0008289">
    <property type="term" value="F:lipid binding"/>
    <property type="evidence" value="ECO:0007669"/>
    <property type="project" value="UniProtKB-KW"/>
</dbReference>
<dbReference type="PROSITE" id="PS51847">
    <property type="entry name" value="SMP"/>
    <property type="match status" value="1"/>
</dbReference>
<organism evidence="9 10">
    <name type="scientific">Thecamonas trahens ATCC 50062</name>
    <dbReference type="NCBI Taxonomy" id="461836"/>
    <lineage>
        <taxon>Eukaryota</taxon>
        <taxon>Apusozoa</taxon>
        <taxon>Apusomonadida</taxon>
        <taxon>Apusomonadidae</taxon>
        <taxon>Thecamonas</taxon>
    </lineage>
</organism>
<dbReference type="SUPFAM" id="SSF50729">
    <property type="entry name" value="PH domain-like"/>
    <property type="match status" value="1"/>
</dbReference>
<keyword evidence="10" id="KW-1185">Reference proteome</keyword>
<dbReference type="PRINTS" id="PR00360">
    <property type="entry name" value="C2DOMAIN"/>
</dbReference>
<dbReference type="eggNOG" id="KOG1012">
    <property type="taxonomic scope" value="Eukaryota"/>
</dbReference>
<dbReference type="AlphaFoldDB" id="A0A0L0D7F2"/>
<dbReference type="InterPro" id="IPR000008">
    <property type="entry name" value="C2_dom"/>
</dbReference>
<dbReference type="Pfam" id="PF25669">
    <property type="entry name" value="SMP_MUG190-like"/>
    <property type="match status" value="1"/>
</dbReference>
<dbReference type="CDD" id="cd00030">
    <property type="entry name" value="C2"/>
    <property type="match status" value="1"/>
</dbReference>
<evidence type="ECO:0000256" key="1">
    <source>
        <dbReference type="ARBA" id="ARBA00004370"/>
    </source>
</evidence>
<dbReference type="OrthoDB" id="67700at2759"/>
<dbReference type="Gene3D" id="2.30.29.30">
    <property type="entry name" value="Pleckstrin-homology domain (PH domain)/Phosphotyrosine-binding domain (PTB)"/>
    <property type="match status" value="1"/>
</dbReference>
<evidence type="ECO:0000256" key="4">
    <source>
        <dbReference type="ARBA" id="ARBA00023121"/>
    </source>
</evidence>
<dbReference type="InterPro" id="IPR011993">
    <property type="entry name" value="PH-like_dom_sf"/>
</dbReference>
<dbReference type="CDD" id="cd21669">
    <property type="entry name" value="SMP_SF"/>
    <property type="match status" value="1"/>
</dbReference>
<evidence type="ECO:0000313" key="9">
    <source>
        <dbReference type="EMBL" id="KNC48284.1"/>
    </source>
</evidence>
<dbReference type="InterPro" id="IPR045050">
    <property type="entry name" value="Synaptotagmin_plant"/>
</dbReference>
<keyword evidence="2" id="KW-0813">Transport</keyword>
<evidence type="ECO:0000259" key="7">
    <source>
        <dbReference type="PROSITE" id="PS50004"/>
    </source>
</evidence>
<dbReference type="PANTHER" id="PTHR10774">
    <property type="entry name" value="EXTENDED SYNAPTOTAGMIN-RELATED"/>
    <property type="match status" value="1"/>
</dbReference>
<comment type="subcellular location">
    <subcellularLocation>
        <location evidence="1">Membrane</location>
    </subcellularLocation>
</comment>
<protein>
    <submittedName>
        <fullName evidence="9">Integral membrane single C2 domain-containing protein</fullName>
    </submittedName>
</protein>
<dbReference type="PANTHER" id="PTHR10774:SF190">
    <property type="entry name" value="C2 CALCIUM_LIPID-BINDING ENDONUCLEASE_EXONUCLEASE_PHOSPHATASE-RELATED"/>
    <property type="match status" value="1"/>
</dbReference>
<dbReference type="InterPro" id="IPR035892">
    <property type="entry name" value="C2_domain_sf"/>
</dbReference>
<evidence type="ECO:0000313" key="10">
    <source>
        <dbReference type="Proteomes" id="UP000054408"/>
    </source>
</evidence>
<dbReference type="Proteomes" id="UP000054408">
    <property type="component" value="Unassembled WGS sequence"/>
</dbReference>
<evidence type="ECO:0000256" key="3">
    <source>
        <dbReference type="ARBA" id="ARBA00023055"/>
    </source>
</evidence>
<dbReference type="PROSITE" id="PS50004">
    <property type="entry name" value="C2"/>
    <property type="match status" value="2"/>
</dbReference>
<dbReference type="SUPFAM" id="SSF49562">
    <property type="entry name" value="C2 domain (Calcium/lipid-binding domain, CaLB)"/>
    <property type="match status" value="2"/>
</dbReference>
<evidence type="ECO:0000256" key="2">
    <source>
        <dbReference type="ARBA" id="ARBA00022448"/>
    </source>
</evidence>
<dbReference type="GO" id="GO:0016020">
    <property type="term" value="C:membrane"/>
    <property type="evidence" value="ECO:0007669"/>
    <property type="project" value="UniProtKB-SubCell"/>
</dbReference>
<dbReference type="RefSeq" id="XP_013758851.1">
    <property type="nucleotide sequence ID" value="XM_013903397.1"/>
</dbReference>
<name>A0A0L0D7F2_THETB</name>
<proteinExistence type="predicted"/>
<dbReference type="GeneID" id="25564053"/>
<feature type="domain" description="C2" evidence="7">
    <location>
        <begin position="256"/>
        <end position="377"/>
    </location>
</feature>
<dbReference type="Gene3D" id="2.60.40.150">
    <property type="entry name" value="C2 domain"/>
    <property type="match status" value="2"/>
</dbReference>
<accession>A0A0L0D7F2</accession>
<keyword evidence="5" id="KW-0472">Membrane</keyword>
<evidence type="ECO:0000256" key="6">
    <source>
        <dbReference type="SAM" id="MobiDB-lite"/>
    </source>
</evidence>
<feature type="compositionally biased region" description="Low complexity" evidence="6">
    <location>
        <begin position="617"/>
        <end position="630"/>
    </location>
</feature>
<reference evidence="9 10" key="1">
    <citation type="submission" date="2010-05" db="EMBL/GenBank/DDBJ databases">
        <title>The Genome Sequence of Thecamonas trahens ATCC 50062.</title>
        <authorList>
            <consortium name="The Broad Institute Genome Sequencing Platform"/>
            <person name="Russ C."/>
            <person name="Cuomo C."/>
            <person name="Shea T."/>
            <person name="Young S.K."/>
            <person name="Zeng Q."/>
            <person name="Koehrsen M."/>
            <person name="Haas B."/>
            <person name="Borodovsky M."/>
            <person name="Guigo R."/>
            <person name="Alvarado L."/>
            <person name="Berlin A."/>
            <person name="Bochicchio J."/>
            <person name="Borenstein D."/>
            <person name="Chapman S."/>
            <person name="Chen Z."/>
            <person name="Freedman E."/>
            <person name="Gellesch M."/>
            <person name="Goldberg J."/>
            <person name="Griggs A."/>
            <person name="Gujja S."/>
            <person name="Heilman E."/>
            <person name="Heiman D."/>
            <person name="Hepburn T."/>
            <person name="Howarth C."/>
            <person name="Jen D."/>
            <person name="Larson L."/>
            <person name="Mehta T."/>
            <person name="Park D."/>
            <person name="Pearson M."/>
            <person name="Roberts A."/>
            <person name="Saif S."/>
            <person name="Shenoy N."/>
            <person name="Sisk P."/>
            <person name="Stolte C."/>
            <person name="Sykes S."/>
            <person name="Thomson T."/>
            <person name="Walk T."/>
            <person name="White J."/>
            <person name="Yandava C."/>
            <person name="Burger G."/>
            <person name="Gray M.W."/>
            <person name="Holland P.W.H."/>
            <person name="King N."/>
            <person name="Lang F.B.F."/>
            <person name="Roger A.J."/>
            <person name="Ruiz-Trillo I."/>
            <person name="Lander E."/>
            <person name="Nusbaum C."/>
        </authorList>
    </citation>
    <scope>NUCLEOTIDE SEQUENCE [LARGE SCALE GENOMIC DNA]</scope>
    <source>
        <strain evidence="9 10">ATCC 50062</strain>
    </source>
</reference>
<dbReference type="GO" id="GO:0005783">
    <property type="term" value="C:endoplasmic reticulum"/>
    <property type="evidence" value="ECO:0007669"/>
    <property type="project" value="TreeGrafter"/>
</dbReference>
<evidence type="ECO:0000259" key="8">
    <source>
        <dbReference type="PROSITE" id="PS51847"/>
    </source>
</evidence>
<dbReference type="EMBL" id="GL349450">
    <property type="protein sequence ID" value="KNC48284.1"/>
    <property type="molecule type" value="Genomic_DNA"/>
</dbReference>
<feature type="domain" description="SMP-LTD" evidence="8">
    <location>
        <begin position="74"/>
        <end position="263"/>
    </location>
</feature>